<evidence type="ECO:0000259" key="9">
    <source>
        <dbReference type="PROSITE" id="PS51378"/>
    </source>
</evidence>
<gene>
    <name evidence="10" type="ORF">KPH14_011006</name>
</gene>
<dbReference type="SUPFAM" id="SSF57095">
    <property type="entry name" value="Scorpion toxin-like"/>
    <property type="match status" value="1"/>
</dbReference>
<evidence type="ECO:0000256" key="6">
    <source>
        <dbReference type="ARBA" id="ARBA00023022"/>
    </source>
</evidence>
<dbReference type="SMART" id="SM00505">
    <property type="entry name" value="Knot1"/>
    <property type="match status" value="1"/>
</dbReference>
<dbReference type="PROSITE" id="PS51378">
    <property type="entry name" value="INVERT_DEFENSINS"/>
    <property type="match status" value="1"/>
</dbReference>
<feature type="chain" id="PRO_5042040059" description="Invertebrate defensins family profile domain-containing protein" evidence="8">
    <location>
        <begin position="20"/>
        <end position="105"/>
    </location>
</feature>
<evidence type="ECO:0000313" key="10">
    <source>
        <dbReference type="EMBL" id="KAK2587052.1"/>
    </source>
</evidence>
<dbReference type="GO" id="GO:0006959">
    <property type="term" value="P:humoral immune response"/>
    <property type="evidence" value="ECO:0007669"/>
    <property type="project" value="TreeGrafter"/>
</dbReference>
<keyword evidence="5" id="KW-0929">Antimicrobial</keyword>
<feature type="signal peptide" evidence="8">
    <location>
        <begin position="1"/>
        <end position="19"/>
    </location>
</feature>
<protein>
    <recommendedName>
        <fullName evidence="9">Invertebrate defensins family profile domain-containing protein</fullName>
    </recommendedName>
</protein>
<proteinExistence type="predicted"/>
<organism evidence="10 11">
    <name type="scientific">Odynerus spinipes</name>
    <dbReference type="NCBI Taxonomy" id="1348599"/>
    <lineage>
        <taxon>Eukaryota</taxon>
        <taxon>Metazoa</taxon>
        <taxon>Ecdysozoa</taxon>
        <taxon>Arthropoda</taxon>
        <taxon>Hexapoda</taxon>
        <taxon>Insecta</taxon>
        <taxon>Pterygota</taxon>
        <taxon>Neoptera</taxon>
        <taxon>Endopterygota</taxon>
        <taxon>Hymenoptera</taxon>
        <taxon>Apocrita</taxon>
        <taxon>Aculeata</taxon>
        <taxon>Vespoidea</taxon>
        <taxon>Vespidae</taxon>
        <taxon>Eumeninae</taxon>
        <taxon>Odynerus</taxon>
    </lineage>
</organism>
<dbReference type="Gene3D" id="3.30.30.10">
    <property type="entry name" value="Knottin, scorpion toxin-like"/>
    <property type="match status" value="1"/>
</dbReference>
<dbReference type="GO" id="GO:0005615">
    <property type="term" value="C:extracellular space"/>
    <property type="evidence" value="ECO:0007669"/>
    <property type="project" value="TreeGrafter"/>
</dbReference>
<evidence type="ECO:0000256" key="1">
    <source>
        <dbReference type="ARBA" id="ARBA00004613"/>
    </source>
</evidence>
<keyword evidence="4" id="KW-0391">Immunity</keyword>
<dbReference type="PANTHER" id="PTHR13645:SF0">
    <property type="entry name" value="DEFENSIN"/>
    <property type="match status" value="1"/>
</dbReference>
<dbReference type="EMBL" id="JAIFRP010000008">
    <property type="protein sequence ID" value="KAK2587052.1"/>
    <property type="molecule type" value="Genomic_DNA"/>
</dbReference>
<feature type="domain" description="Invertebrate defensins family profile" evidence="9">
    <location>
        <begin position="51"/>
        <end position="92"/>
    </location>
</feature>
<dbReference type="PANTHER" id="PTHR13645">
    <property type="entry name" value="DEFENSIN"/>
    <property type="match status" value="1"/>
</dbReference>
<dbReference type="InterPro" id="IPR036574">
    <property type="entry name" value="Scorpion_toxin-like_sf"/>
</dbReference>
<dbReference type="InterPro" id="IPR003614">
    <property type="entry name" value="Knottins"/>
</dbReference>
<keyword evidence="11" id="KW-1185">Reference proteome</keyword>
<evidence type="ECO:0000313" key="11">
    <source>
        <dbReference type="Proteomes" id="UP001258017"/>
    </source>
</evidence>
<comment type="caution">
    <text evidence="10">The sequence shown here is derived from an EMBL/GenBank/DDBJ whole genome shotgun (WGS) entry which is preliminary data.</text>
</comment>
<name>A0AAD9RW65_9HYME</name>
<keyword evidence="2" id="KW-0964">Secreted</keyword>
<accession>A0AAD9RW65</accession>
<keyword evidence="8" id="KW-0732">Signal</keyword>
<keyword evidence="5" id="KW-0211">Defensin</keyword>
<dbReference type="CDD" id="cd21806">
    <property type="entry name" value="DEFL_defensin-like"/>
    <property type="match status" value="1"/>
</dbReference>
<dbReference type="GO" id="GO:0045087">
    <property type="term" value="P:innate immune response"/>
    <property type="evidence" value="ECO:0007669"/>
    <property type="project" value="UniProtKB-KW"/>
</dbReference>
<dbReference type="Pfam" id="PF01097">
    <property type="entry name" value="Defensin_2"/>
    <property type="match status" value="1"/>
</dbReference>
<keyword evidence="3" id="KW-0399">Innate immunity</keyword>
<dbReference type="AlphaFoldDB" id="A0AAD9RW65"/>
<dbReference type="InterPro" id="IPR001542">
    <property type="entry name" value="Defensin_invertebrate/fungal"/>
</dbReference>
<sequence>MKTYVLVSLLVIAVTAVAAAPYEPLSEYEPYEEFGDEPMEPVEERATRHRRVTCDLLSAGGFVGDTACAANCLSMGKAGGHCNGSGVCVCRRDTIKELIGKRFGG</sequence>
<dbReference type="Proteomes" id="UP001258017">
    <property type="component" value="Unassembled WGS sequence"/>
</dbReference>
<evidence type="ECO:0000256" key="5">
    <source>
        <dbReference type="ARBA" id="ARBA00022940"/>
    </source>
</evidence>
<evidence type="ECO:0000256" key="3">
    <source>
        <dbReference type="ARBA" id="ARBA00022588"/>
    </source>
</evidence>
<keyword evidence="6" id="KW-0044">Antibiotic</keyword>
<evidence type="ECO:0000256" key="2">
    <source>
        <dbReference type="ARBA" id="ARBA00022525"/>
    </source>
</evidence>
<evidence type="ECO:0000256" key="7">
    <source>
        <dbReference type="ARBA" id="ARBA00023157"/>
    </source>
</evidence>
<evidence type="ECO:0000256" key="8">
    <source>
        <dbReference type="SAM" id="SignalP"/>
    </source>
</evidence>
<reference evidence="10" key="1">
    <citation type="submission" date="2021-08" db="EMBL/GenBank/DDBJ databases">
        <authorList>
            <person name="Misof B."/>
            <person name="Oliver O."/>
            <person name="Podsiadlowski L."/>
            <person name="Donath A."/>
            <person name="Peters R."/>
            <person name="Mayer C."/>
            <person name="Rust J."/>
            <person name="Gunkel S."/>
            <person name="Lesny P."/>
            <person name="Martin S."/>
            <person name="Oeyen J.P."/>
            <person name="Petersen M."/>
            <person name="Panagiotis P."/>
            <person name="Wilbrandt J."/>
            <person name="Tanja T."/>
        </authorList>
    </citation>
    <scope>NUCLEOTIDE SEQUENCE</scope>
    <source>
        <strain evidence="10">GBR_01_08_01A</strain>
        <tissue evidence="10">Thorax + abdomen</tissue>
    </source>
</reference>
<keyword evidence="7" id="KW-1015">Disulfide bond</keyword>
<reference evidence="10" key="2">
    <citation type="journal article" date="2023" name="Commun. Biol.">
        <title>Intrasexual cuticular hydrocarbon dimorphism in a wasp sheds light on hydrocarbon biosynthesis genes in Hymenoptera.</title>
        <authorList>
            <person name="Moris V.C."/>
            <person name="Podsiadlowski L."/>
            <person name="Martin S."/>
            <person name="Oeyen J.P."/>
            <person name="Donath A."/>
            <person name="Petersen M."/>
            <person name="Wilbrandt J."/>
            <person name="Misof B."/>
            <person name="Liedtke D."/>
            <person name="Thamm M."/>
            <person name="Scheiner R."/>
            <person name="Schmitt T."/>
            <person name="Niehuis O."/>
        </authorList>
    </citation>
    <scope>NUCLEOTIDE SEQUENCE</scope>
    <source>
        <strain evidence="10">GBR_01_08_01A</strain>
    </source>
</reference>
<evidence type="ECO:0000256" key="4">
    <source>
        <dbReference type="ARBA" id="ARBA00022859"/>
    </source>
</evidence>
<dbReference type="GO" id="GO:0042742">
    <property type="term" value="P:defense response to bacterium"/>
    <property type="evidence" value="ECO:0007669"/>
    <property type="project" value="UniProtKB-KW"/>
</dbReference>
<comment type="subcellular location">
    <subcellularLocation>
        <location evidence="1">Secreted</location>
    </subcellularLocation>
</comment>